<gene>
    <name evidence="1" type="ORF">L2E82_11412</name>
</gene>
<organism evidence="1 2">
    <name type="scientific">Cichorium intybus</name>
    <name type="common">Chicory</name>
    <dbReference type="NCBI Taxonomy" id="13427"/>
    <lineage>
        <taxon>Eukaryota</taxon>
        <taxon>Viridiplantae</taxon>
        <taxon>Streptophyta</taxon>
        <taxon>Embryophyta</taxon>
        <taxon>Tracheophyta</taxon>
        <taxon>Spermatophyta</taxon>
        <taxon>Magnoliopsida</taxon>
        <taxon>eudicotyledons</taxon>
        <taxon>Gunneridae</taxon>
        <taxon>Pentapetalae</taxon>
        <taxon>asterids</taxon>
        <taxon>campanulids</taxon>
        <taxon>Asterales</taxon>
        <taxon>Asteraceae</taxon>
        <taxon>Cichorioideae</taxon>
        <taxon>Cichorieae</taxon>
        <taxon>Cichoriinae</taxon>
        <taxon>Cichorium</taxon>
    </lineage>
</organism>
<dbReference type="EMBL" id="CM042010">
    <property type="protein sequence ID" value="KAI3781398.1"/>
    <property type="molecule type" value="Genomic_DNA"/>
</dbReference>
<accession>A0ACB9GEB5</accession>
<reference evidence="2" key="1">
    <citation type="journal article" date="2022" name="Mol. Ecol. Resour.">
        <title>The genomes of chicory, endive, great burdock and yacon provide insights into Asteraceae palaeo-polyploidization history and plant inulin production.</title>
        <authorList>
            <person name="Fan W."/>
            <person name="Wang S."/>
            <person name="Wang H."/>
            <person name="Wang A."/>
            <person name="Jiang F."/>
            <person name="Liu H."/>
            <person name="Zhao H."/>
            <person name="Xu D."/>
            <person name="Zhang Y."/>
        </authorList>
    </citation>
    <scope>NUCLEOTIDE SEQUENCE [LARGE SCALE GENOMIC DNA]</scope>
    <source>
        <strain evidence="2">cv. Punajuju</strain>
    </source>
</reference>
<dbReference type="Proteomes" id="UP001055811">
    <property type="component" value="Linkage Group LG02"/>
</dbReference>
<sequence>MSISRKICVCVLMMAQPSSTHLSYPVSVIGSQFVAPYQFDIKVETNSSGNFVITDTNHKILLKVKRCDTSFHSQRVLLDADDKPIAMMRKKIMTGHDRWEIFRGDSKSSSDMIFSTKTPHMIQFKTCLQVFLANKTSSKDVCDFKIQGSWSKRNCTIFKGDTSTTIAQMYKMKSMENVKFVMDKFMVTIYSNVDYAFVVTLISIVEAMKSTDTRDAIAGEVAVQAGGGLGSMLGSVAFS</sequence>
<comment type="caution">
    <text evidence="1">The sequence shown here is derived from an EMBL/GenBank/DDBJ whole genome shotgun (WGS) entry which is preliminary data.</text>
</comment>
<name>A0ACB9GEB5_CICIN</name>
<protein>
    <submittedName>
        <fullName evidence="1">Uncharacterized protein</fullName>
    </submittedName>
</protein>
<evidence type="ECO:0000313" key="2">
    <source>
        <dbReference type="Proteomes" id="UP001055811"/>
    </source>
</evidence>
<keyword evidence="2" id="KW-1185">Reference proteome</keyword>
<proteinExistence type="predicted"/>
<evidence type="ECO:0000313" key="1">
    <source>
        <dbReference type="EMBL" id="KAI3781398.1"/>
    </source>
</evidence>
<reference evidence="1 2" key="2">
    <citation type="journal article" date="2022" name="Mol. Ecol. Resour.">
        <title>The genomes of chicory, endive, great burdock and yacon provide insights into Asteraceae paleo-polyploidization history and plant inulin production.</title>
        <authorList>
            <person name="Fan W."/>
            <person name="Wang S."/>
            <person name="Wang H."/>
            <person name="Wang A."/>
            <person name="Jiang F."/>
            <person name="Liu H."/>
            <person name="Zhao H."/>
            <person name="Xu D."/>
            <person name="Zhang Y."/>
        </authorList>
    </citation>
    <scope>NUCLEOTIDE SEQUENCE [LARGE SCALE GENOMIC DNA]</scope>
    <source>
        <strain evidence="2">cv. Punajuju</strain>
        <tissue evidence="1">Leaves</tissue>
    </source>
</reference>